<name>A0A0G1TYV6_9BACT</name>
<proteinExistence type="predicted"/>
<comment type="caution">
    <text evidence="1">The sequence shown here is derived from an EMBL/GenBank/DDBJ whole genome shotgun (WGS) entry which is preliminary data.</text>
</comment>
<sequence>MGRGRENDQLVSPQPEDQKSVLSWEDMLWMSKCRTFPLGDGEVDRYIEGMVIKLVERDMADEPNFEFPLAA</sequence>
<organism evidence="1 2">
    <name type="scientific">Candidatus Gottesmanbacteria bacterium GW2011_GWA2_47_9</name>
    <dbReference type="NCBI Taxonomy" id="1618445"/>
    <lineage>
        <taxon>Bacteria</taxon>
        <taxon>Candidatus Gottesmaniibacteriota</taxon>
    </lineage>
</organism>
<dbReference type="AlphaFoldDB" id="A0A0G1TYV6"/>
<reference evidence="1 2" key="1">
    <citation type="journal article" date="2015" name="Nature">
        <title>rRNA introns, odd ribosomes, and small enigmatic genomes across a large radiation of phyla.</title>
        <authorList>
            <person name="Brown C.T."/>
            <person name="Hug L.A."/>
            <person name="Thomas B.C."/>
            <person name="Sharon I."/>
            <person name="Castelle C.J."/>
            <person name="Singh A."/>
            <person name="Wilkins M.J."/>
            <person name="Williams K.H."/>
            <person name="Banfield J.F."/>
        </authorList>
    </citation>
    <scope>NUCLEOTIDE SEQUENCE [LARGE SCALE GENOMIC DNA]</scope>
</reference>
<accession>A0A0G1TYV6</accession>
<dbReference type="EMBL" id="LCOY01000042">
    <property type="protein sequence ID" value="KKU87011.1"/>
    <property type="molecule type" value="Genomic_DNA"/>
</dbReference>
<gene>
    <name evidence="1" type="ORF">UY16_C0042G0009</name>
</gene>
<protein>
    <submittedName>
        <fullName evidence="1">Uncharacterized protein</fullName>
    </submittedName>
</protein>
<dbReference type="Proteomes" id="UP000034739">
    <property type="component" value="Unassembled WGS sequence"/>
</dbReference>
<evidence type="ECO:0000313" key="2">
    <source>
        <dbReference type="Proteomes" id="UP000034739"/>
    </source>
</evidence>
<evidence type="ECO:0000313" key="1">
    <source>
        <dbReference type="EMBL" id="KKU87011.1"/>
    </source>
</evidence>